<dbReference type="AlphaFoldDB" id="A0A645D0Z7"/>
<keyword evidence="1" id="KW-0812">Transmembrane</keyword>
<dbReference type="EMBL" id="VSSQ01032051">
    <property type="protein sequence ID" value="MPM83190.1"/>
    <property type="molecule type" value="Genomic_DNA"/>
</dbReference>
<comment type="caution">
    <text evidence="2">The sequence shown here is derived from an EMBL/GenBank/DDBJ whole genome shotgun (WGS) entry which is preliminary data.</text>
</comment>
<evidence type="ECO:0000313" key="2">
    <source>
        <dbReference type="EMBL" id="MPM83190.1"/>
    </source>
</evidence>
<sequence length="103" mass="11521">MQIDGGAESNLLKLDYFLIFALLFFTLALFEFVLAIIHDLAHGRCGIGGDLHQVQACLVRHVHSHIQRNDALLVPFRIDQAHFLVADLLVDEQIILSDGGHLH</sequence>
<feature type="transmembrane region" description="Helical" evidence="1">
    <location>
        <begin position="16"/>
        <end position="37"/>
    </location>
</feature>
<gene>
    <name evidence="2" type="ORF">SDC9_130253</name>
</gene>
<name>A0A645D0Z7_9ZZZZ</name>
<keyword evidence="1" id="KW-0472">Membrane</keyword>
<proteinExistence type="predicted"/>
<organism evidence="2">
    <name type="scientific">bioreactor metagenome</name>
    <dbReference type="NCBI Taxonomy" id="1076179"/>
    <lineage>
        <taxon>unclassified sequences</taxon>
        <taxon>metagenomes</taxon>
        <taxon>ecological metagenomes</taxon>
    </lineage>
</organism>
<reference evidence="2" key="1">
    <citation type="submission" date="2019-08" db="EMBL/GenBank/DDBJ databases">
        <authorList>
            <person name="Kucharzyk K."/>
            <person name="Murdoch R.W."/>
            <person name="Higgins S."/>
            <person name="Loffler F."/>
        </authorList>
    </citation>
    <scope>NUCLEOTIDE SEQUENCE</scope>
</reference>
<keyword evidence="1" id="KW-1133">Transmembrane helix</keyword>
<protein>
    <submittedName>
        <fullName evidence="2">Uncharacterized protein</fullName>
    </submittedName>
</protein>
<evidence type="ECO:0000256" key="1">
    <source>
        <dbReference type="SAM" id="Phobius"/>
    </source>
</evidence>
<accession>A0A645D0Z7</accession>